<dbReference type="EMBL" id="VSRR010151787">
    <property type="protein sequence ID" value="MPD06534.1"/>
    <property type="molecule type" value="Genomic_DNA"/>
</dbReference>
<reference evidence="1 2" key="1">
    <citation type="submission" date="2019-05" db="EMBL/GenBank/DDBJ databases">
        <title>Another draft genome of Portunus trituberculatus and its Hox gene families provides insights of decapod evolution.</title>
        <authorList>
            <person name="Jeong J.-H."/>
            <person name="Song I."/>
            <person name="Kim S."/>
            <person name="Choi T."/>
            <person name="Kim D."/>
            <person name="Ryu S."/>
            <person name="Kim W."/>
        </authorList>
    </citation>
    <scope>NUCLEOTIDE SEQUENCE [LARGE SCALE GENOMIC DNA]</scope>
    <source>
        <tissue evidence="1">Muscle</tissue>
    </source>
</reference>
<name>A0A5B7KI55_PORTR</name>
<dbReference type="AlphaFoldDB" id="A0A5B7KI55"/>
<comment type="caution">
    <text evidence="1">The sequence shown here is derived from an EMBL/GenBank/DDBJ whole genome shotgun (WGS) entry which is preliminary data.</text>
</comment>
<dbReference type="Proteomes" id="UP000324222">
    <property type="component" value="Unassembled WGS sequence"/>
</dbReference>
<proteinExistence type="predicted"/>
<gene>
    <name evidence="1" type="ORF">E2C01_102349</name>
</gene>
<protein>
    <submittedName>
        <fullName evidence="1">Uncharacterized protein</fullName>
    </submittedName>
</protein>
<evidence type="ECO:0000313" key="2">
    <source>
        <dbReference type="Proteomes" id="UP000324222"/>
    </source>
</evidence>
<sequence length="80" mass="9355">MRLYHNISRSHQNSSDLLCNLYCRYPHLDLCLVTRLYPLPPQDAVKEGHHESERTRGRLSLHQDTKGKVDIGHFLFIVIT</sequence>
<organism evidence="1 2">
    <name type="scientific">Portunus trituberculatus</name>
    <name type="common">Swimming crab</name>
    <name type="synonym">Neptunus trituberculatus</name>
    <dbReference type="NCBI Taxonomy" id="210409"/>
    <lineage>
        <taxon>Eukaryota</taxon>
        <taxon>Metazoa</taxon>
        <taxon>Ecdysozoa</taxon>
        <taxon>Arthropoda</taxon>
        <taxon>Crustacea</taxon>
        <taxon>Multicrustacea</taxon>
        <taxon>Malacostraca</taxon>
        <taxon>Eumalacostraca</taxon>
        <taxon>Eucarida</taxon>
        <taxon>Decapoda</taxon>
        <taxon>Pleocyemata</taxon>
        <taxon>Brachyura</taxon>
        <taxon>Eubrachyura</taxon>
        <taxon>Portunoidea</taxon>
        <taxon>Portunidae</taxon>
        <taxon>Portuninae</taxon>
        <taxon>Portunus</taxon>
    </lineage>
</organism>
<keyword evidence="2" id="KW-1185">Reference proteome</keyword>
<accession>A0A5B7KI55</accession>
<evidence type="ECO:0000313" key="1">
    <source>
        <dbReference type="EMBL" id="MPD06534.1"/>
    </source>
</evidence>
<dbReference type="OrthoDB" id="204305at2759"/>